<dbReference type="EMBL" id="SEZN01000002">
    <property type="protein sequence ID" value="RYU66787.1"/>
    <property type="molecule type" value="Genomic_DNA"/>
</dbReference>
<feature type="transmembrane region" description="Helical" evidence="1">
    <location>
        <begin position="146"/>
        <end position="166"/>
    </location>
</feature>
<evidence type="ECO:0000313" key="3">
    <source>
        <dbReference type="EMBL" id="RYU66787.1"/>
    </source>
</evidence>
<protein>
    <submittedName>
        <fullName evidence="2">Uncharacterized protein</fullName>
    </submittedName>
</protein>
<feature type="transmembrane region" description="Helical" evidence="1">
    <location>
        <begin position="105"/>
        <end position="126"/>
    </location>
</feature>
<comment type="caution">
    <text evidence="2">The sequence shown here is derived from an EMBL/GenBank/DDBJ whole genome shotgun (WGS) entry which is preliminary data.</text>
</comment>
<keyword evidence="5" id="KW-1185">Reference proteome</keyword>
<gene>
    <name evidence="3" type="ORF">ERW53_01315</name>
    <name evidence="2" type="ORF">ERW57_00855</name>
</gene>
<dbReference type="EMBL" id="SEZK01000001">
    <property type="protein sequence ID" value="RYU54828.1"/>
    <property type="molecule type" value="Genomic_DNA"/>
</dbReference>
<evidence type="ECO:0000313" key="2">
    <source>
        <dbReference type="EMBL" id="RYU54828.1"/>
    </source>
</evidence>
<feature type="transmembrane region" description="Helical" evidence="1">
    <location>
        <begin position="17"/>
        <end position="37"/>
    </location>
</feature>
<keyword evidence="1" id="KW-0812">Transmembrane</keyword>
<feature type="transmembrane region" description="Helical" evidence="1">
    <location>
        <begin position="73"/>
        <end position="93"/>
    </location>
</feature>
<keyword evidence="1" id="KW-1133">Transmembrane helix</keyword>
<dbReference type="RefSeq" id="WP_130046701.1">
    <property type="nucleotide sequence ID" value="NZ_SEZK01000001.1"/>
</dbReference>
<name>A0A4Q5KZS7_9GAMM</name>
<reference evidence="4 5" key="1">
    <citation type="submission" date="2019-02" db="EMBL/GenBank/DDBJ databases">
        <title>Genome sequences of Aliivibrio finisterrensis strains from farmed Atlantic salmon.</title>
        <authorList>
            <person name="Bowman J.P."/>
        </authorList>
    </citation>
    <scope>NUCLEOTIDE SEQUENCE [LARGE SCALE GENOMIC DNA]</scope>
    <source>
        <strain evidence="3 5">A21</strain>
        <strain evidence="2 4">A46</strain>
    </source>
</reference>
<sequence>MEDIQDESLFAALKRDLVLSTSNFVMYVLLGLSFYLLSTKIGEYATYGPTVKLAEFQTAYNYHSFSSFLNVNWLYFVLSILLLIASLIGFYFLSKRAVSVFDSRIIGNSVLIQILTISSLLIGIYTSVTSSSILGWLAPIKDEIGVAKFGIEYCLFFFLCLLFLFVKHGLVSTKLKQKELNDDIARSDKLEKAQSERVDKLQEFMRLMPPGDFASKLSTYADILEDFSSELVLELTSNYVDNENRTLEDWEQLISLQKQYIRASVIAFARLAANYDCAVVGPSSSVTYRANLMIKADDKEQKVLFGGEEYEKRFFLNIDAKPSYQLSLHKNYSVKVNNQDDSLLKAMPEEGSNIRKVKDFKHDEEVNNLVLPVYVDDTEKSTVYNMLGAPLAVATCQPQFIPDTEKSTKHLNDAQLPKPLIEEAIKYFKQDYKGKSIVALPLSTKRYTAEHLKPANINGVLNIYRDKADLFSGDDDKFNNFFHLTSPLLVSLSRIVEYHLIALALKDECGNIDTQVDS</sequence>
<dbReference type="AlphaFoldDB" id="A0A4Q5KZS7"/>
<organism evidence="2 4">
    <name type="scientific">Aliivibrio finisterrensis</name>
    <dbReference type="NCBI Taxonomy" id="511998"/>
    <lineage>
        <taxon>Bacteria</taxon>
        <taxon>Pseudomonadati</taxon>
        <taxon>Pseudomonadota</taxon>
        <taxon>Gammaproteobacteria</taxon>
        <taxon>Vibrionales</taxon>
        <taxon>Vibrionaceae</taxon>
        <taxon>Aliivibrio</taxon>
    </lineage>
</organism>
<evidence type="ECO:0000313" key="5">
    <source>
        <dbReference type="Proteomes" id="UP000294166"/>
    </source>
</evidence>
<dbReference type="Proteomes" id="UP000294063">
    <property type="component" value="Unassembled WGS sequence"/>
</dbReference>
<accession>A0A4Q5KZS7</accession>
<keyword evidence="1" id="KW-0472">Membrane</keyword>
<evidence type="ECO:0000256" key="1">
    <source>
        <dbReference type="SAM" id="Phobius"/>
    </source>
</evidence>
<evidence type="ECO:0000313" key="4">
    <source>
        <dbReference type="Proteomes" id="UP000294063"/>
    </source>
</evidence>
<proteinExistence type="predicted"/>
<dbReference type="Proteomes" id="UP000294166">
    <property type="component" value="Unassembled WGS sequence"/>
</dbReference>